<protein>
    <submittedName>
        <fullName evidence="3">Nitrate reductase molybdenum cofactor assembly chaperone</fullName>
    </submittedName>
</protein>
<name>A0A6G8QDJ0_9ACTN</name>
<reference evidence="3 4" key="1">
    <citation type="submission" date="2019-10" db="EMBL/GenBank/DDBJ databases">
        <title>Rubrobacter sp nov SCSIO 52090 isolated from a deep-sea sediment in the South China Sea.</title>
        <authorList>
            <person name="Chen R.W."/>
        </authorList>
    </citation>
    <scope>NUCLEOTIDE SEQUENCE [LARGE SCALE GENOMIC DNA]</scope>
    <source>
        <strain evidence="3 4">SCSIO 52909</strain>
    </source>
</reference>
<dbReference type="PANTHER" id="PTHR43680:SF2">
    <property type="entry name" value="NITRATE REDUCTASE MOLYBDENUM COFACTOR ASSEMBLY CHAPERONE NARJ"/>
    <property type="match status" value="1"/>
</dbReference>
<dbReference type="GO" id="GO:0042128">
    <property type="term" value="P:nitrate assimilation"/>
    <property type="evidence" value="ECO:0007669"/>
    <property type="project" value="UniProtKB-KW"/>
</dbReference>
<gene>
    <name evidence="3" type="primary">narJ</name>
    <name evidence="3" type="ORF">GBA63_19385</name>
</gene>
<dbReference type="AlphaFoldDB" id="A0A6G8QDJ0"/>
<dbReference type="RefSeq" id="WP_166178876.1">
    <property type="nucleotide sequence ID" value="NZ_CP045119.1"/>
</dbReference>
<keyword evidence="4" id="KW-1185">Reference proteome</keyword>
<dbReference type="EMBL" id="CP045119">
    <property type="protein sequence ID" value="QIN84565.1"/>
    <property type="molecule type" value="Genomic_DNA"/>
</dbReference>
<dbReference type="NCBIfam" id="TIGR00684">
    <property type="entry name" value="narJ"/>
    <property type="match status" value="1"/>
</dbReference>
<dbReference type="KEGG" id="rub:GBA63_19385"/>
<accession>A0A6G8QDJ0</accession>
<evidence type="ECO:0000313" key="3">
    <source>
        <dbReference type="EMBL" id="QIN84565.1"/>
    </source>
</evidence>
<dbReference type="InterPro" id="IPR003765">
    <property type="entry name" value="NO3_reductase_chaperone_NarJ"/>
</dbReference>
<dbReference type="Pfam" id="PF02613">
    <property type="entry name" value="Nitrate_red_del"/>
    <property type="match status" value="1"/>
</dbReference>
<feature type="compositionally biased region" description="Polar residues" evidence="2">
    <location>
        <begin position="201"/>
        <end position="210"/>
    </location>
</feature>
<evidence type="ECO:0000256" key="1">
    <source>
        <dbReference type="ARBA" id="ARBA00023063"/>
    </source>
</evidence>
<dbReference type="GO" id="GO:0016530">
    <property type="term" value="F:metallochaperone activity"/>
    <property type="evidence" value="ECO:0007669"/>
    <property type="project" value="TreeGrafter"/>
</dbReference>
<organism evidence="3 4">
    <name type="scientific">Rubrobacter tropicus</name>
    <dbReference type="NCBI Taxonomy" id="2653851"/>
    <lineage>
        <taxon>Bacteria</taxon>
        <taxon>Bacillati</taxon>
        <taxon>Actinomycetota</taxon>
        <taxon>Rubrobacteria</taxon>
        <taxon>Rubrobacterales</taxon>
        <taxon>Rubrobacteraceae</taxon>
        <taxon>Rubrobacter</taxon>
    </lineage>
</organism>
<dbReference type="Proteomes" id="UP000501452">
    <property type="component" value="Chromosome"/>
</dbReference>
<dbReference type="PANTHER" id="PTHR43680">
    <property type="entry name" value="NITRATE REDUCTASE MOLYBDENUM COFACTOR ASSEMBLY CHAPERONE"/>
    <property type="match status" value="1"/>
</dbReference>
<evidence type="ECO:0000313" key="4">
    <source>
        <dbReference type="Proteomes" id="UP000501452"/>
    </source>
</evidence>
<feature type="region of interest" description="Disordered" evidence="2">
    <location>
        <begin position="192"/>
        <end position="216"/>
    </location>
</feature>
<dbReference type="InterPro" id="IPR020945">
    <property type="entry name" value="DMSO/NO3_reduct_chaperone"/>
</dbReference>
<dbReference type="GO" id="GO:0051131">
    <property type="term" value="P:chaperone-mediated protein complex assembly"/>
    <property type="evidence" value="ECO:0007669"/>
    <property type="project" value="InterPro"/>
</dbReference>
<dbReference type="SUPFAM" id="SSF89155">
    <property type="entry name" value="TorD-like"/>
    <property type="match status" value="1"/>
</dbReference>
<dbReference type="Gene3D" id="1.10.3480.10">
    <property type="entry name" value="TorD-like"/>
    <property type="match status" value="1"/>
</dbReference>
<sequence>MIFKLLSILLRYPDAAILEAREEVVGAVRELPDSPARNAMIEFLAYWQNESPQRLQERYTATFDFNRRGCLYLSYYRYGDQRACGQVLADMKAAYERAGYPLDTTELPDYLPLVLEFAAVAPEEGLTMLAGHRGAIEVIRRSLHHDRSPCAHLLEALCFFLPELDEETVMEMRKLIVQGPPQETVGLEPYAADSPAGGTLAGSSPGSNVTFHGRKH</sequence>
<dbReference type="InterPro" id="IPR036411">
    <property type="entry name" value="TorD-like_sf"/>
</dbReference>
<keyword evidence="1" id="KW-0534">Nitrate assimilation</keyword>
<proteinExistence type="predicted"/>
<evidence type="ECO:0000256" key="2">
    <source>
        <dbReference type="SAM" id="MobiDB-lite"/>
    </source>
</evidence>
<dbReference type="GO" id="GO:0051082">
    <property type="term" value="F:unfolded protein binding"/>
    <property type="evidence" value="ECO:0007669"/>
    <property type="project" value="InterPro"/>
</dbReference>